<dbReference type="AlphaFoldDB" id="A0A139H358"/>
<evidence type="ECO:0000313" key="2">
    <source>
        <dbReference type="Proteomes" id="UP000070133"/>
    </source>
</evidence>
<name>A0A139H358_9PEZI</name>
<sequence>MALEQHRMICGKLELTSTVPCVYVRIDGSYNDAEGNSVDSIGYTPSSYPTHLLSHPNVIESPASFILGIPLLIVQGPIKVPSEAHATVDRRRVYNSATLLTIEPDVRKENFGWPTKSIFADVAIIRQDTRELDWRLVEYMVSRLGEVHWMVCKGTPTELVAANELSPTQFILSFDECRARMQRSDPDSVGWNDPIDPAKFW</sequence>
<reference evidence="1 2" key="1">
    <citation type="submission" date="2015-07" db="EMBL/GenBank/DDBJ databases">
        <title>Comparative genomics of the Sigatoka disease complex on banana suggests a link between parallel evolutionary changes in Pseudocercospora fijiensis and Pseudocercospora eumusae and increased virulence on the banana host.</title>
        <authorList>
            <person name="Chang T.-C."/>
            <person name="Salvucci A."/>
            <person name="Crous P.W."/>
            <person name="Stergiopoulos I."/>
        </authorList>
    </citation>
    <scope>NUCLEOTIDE SEQUENCE [LARGE SCALE GENOMIC DNA]</scope>
    <source>
        <strain evidence="1 2">CBS 114824</strain>
    </source>
</reference>
<comment type="caution">
    <text evidence="1">The sequence shown here is derived from an EMBL/GenBank/DDBJ whole genome shotgun (WGS) entry which is preliminary data.</text>
</comment>
<protein>
    <submittedName>
        <fullName evidence="1">Uncharacterized protein</fullName>
    </submittedName>
</protein>
<evidence type="ECO:0000313" key="1">
    <source>
        <dbReference type="EMBL" id="KXS96798.1"/>
    </source>
</evidence>
<dbReference type="OrthoDB" id="10403562at2759"/>
<organism evidence="1 2">
    <name type="scientific">Pseudocercospora eumusae</name>
    <dbReference type="NCBI Taxonomy" id="321146"/>
    <lineage>
        <taxon>Eukaryota</taxon>
        <taxon>Fungi</taxon>
        <taxon>Dikarya</taxon>
        <taxon>Ascomycota</taxon>
        <taxon>Pezizomycotina</taxon>
        <taxon>Dothideomycetes</taxon>
        <taxon>Dothideomycetidae</taxon>
        <taxon>Mycosphaerellales</taxon>
        <taxon>Mycosphaerellaceae</taxon>
        <taxon>Pseudocercospora</taxon>
    </lineage>
</organism>
<accession>A0A139H358</accession>
<gene>
    <name evidence="1" type="ORF">AC578_8311</name>
</gene>
<dbReference type="EMBL" id="LFZN01000162">
    <property type="protein sequence ID" value="KXS96798.1"/>
    <property type="molecule type" value="Genomic_DNA"/>
</dbReference>
<proteinExistence type="predicted"/>
<dbReference type="Proteomes" id="UP000070133">
    <property type="component" value="Unassembled WGS sequence"/>
</dbReference>
<keyword evidence="2" id="KW-1185">Reference proteome</keyword>